<reference evidence="2" key="1">
    <citation type="submission" date="2021-10" db="EMBL/GenBank/DDBJ databases">
        <title>Anaerobic single-cell dispensing facilitates the cultivation of human gut bacteria.</title>
        <authorList>
            <person name="Afrizal A."/>
        </authorList>
    </citation>
    <scope>NUCLEOTIDE SEQUENCE</scope>
    <source>
        <strain evidence="2">CLA-AA-H274</strain>
    </source>
</reference>
<evidence type="ECO:0008006" key="4">
    <source>
        <dbReference type="Google" id="ProtNLM"/>
    </source>
</evidence>
<evidence type="ECO:0000313" key="3">
    <source>
        <dbReference type="Proteomes" id="UP001198962"/>
    </source>
</evidence>
<dbReference type="Proteomes" id="UP001198962">
    <property type="component" value="Unassembled WGS sequence"/>
</dbReference>
<evidence type="ECO:0000256" key="1">
    <source>
        <dbReference type="SAM" id="MobiDB-lite"/>
    </source>
</evidence>
<feature type="compositionally biased region" description="Polar residues" evidence="1">
    <location>
        <begin position="1"/>
        <end position="23"/>
    </location>
</feature>
<comment type="caution">
    <text evidence="2">The sequence shown here is derived from an EMBL/GenBank/DDBJ whole genome shotgun (WGS) entry which is preliminary data.</text>
</comment>
<organism evidence="2 3">
    <name type="scientific">Brotaphodocola catenula</name>
    <dbReference type="NCBI Taxonomy" id="2885361"/>
    <lineage>
        <taxon>Bacteria</taxon>
        <taxon>Bacillati</taxon>
        <taxon>Bacillota</taxon>
        <taxon>Clostridia</taxon>
        <taxon>Lachnospirales</taxon>
        <taxon>Lachnospiraceae</taxon>
        <taxon>Brotaphodocola</taxon>
    </lineage>
</organism>
<proteinExistence type="predicted"/>
<dbReference type="Gene3D" id="2.130.10.10">
    <property type="entry name" value="YVTN repeat-like/Quinoprotein amine dehydrogenase"/>
    <property type="match status" value="1"/>
</dbReference>
<sequence>MSHSHMQENQVLENKMPKNQAQKVEQRPLNGRVLVSDCLGRQEFNTQLLYFTCSSLAENDERIYLISDRGGSPNVVCRDMFTGQETTLTDNKKGILKSYVYFDGTFNEGLGKASVCLDYKKEIIYYIQDDKICKADRFGNRKELNRVPDGRMTAFTHVSLDGKRLCVPMTDGRCLDFDPETEGSGLDKRPVYDIDGRVQKENLSSYLCVYDTESGELLYEKQVPKCWITHVQFNPVDPEKIMYNHEWSSFDCGIRRIWMYDHASDTITRIRTEGTDTLGNPGGYARKAGDWVCHEMWSDDGKTIIYHGGYENGPAMVGKYELASGKYWEIALPDDYNAYGHFTMDHRGNLVCDGYFKYPWEIKKVRENSTDNGPDPHKKDAEYICKVLPDWENGVLEWIPLCKHESDWLGQDAHPHPIYSHTSDRIFFNSRMDKKVNVYCVSAKTPEYLHE</sequence>
<accession>A0AAE3AMY4</accession>
<protein>
    <recommendedName>
        <fullName evidence="4">Oligogalacturonate lyase domain-containing protein</fullName>
    </recommendedName>
</protein>
<dbReference type="InterPro" id="IPR015943">
    <property type="entry name" value="WD40/YVTN_repeat-like_dom_sf"/>
</dbReference>
<evidence type="ECO:0000313" key="2">
    <source>
        <dbReference type="EMBL" id="MCC2163465.1"/>
    </source>
</evidence>
<keyword evidence="3" id="KW-1185">Reference proteome</keyword>
<name>A0AAE3AMY4_9FIRM</name>
<dbReference type="AlphaFoldDB" id="A0AAE3AMY4"/>
<feature type="region of interest" description="Disordered" evidence="1">
    <location>
        <begin position="1"/>
        <end position="25"/>
    </location>
</feature>
<dbReference type="RefSeq" id="WP_308450329.1">
    <property type="nucleotide sequence ID" value="NZ_JAJEPU010000002.1"/>
</dbReference>
<gene>
    <name evidence="2" type="ORF">LKD32_00975</name>
</gene>
<dbReference type="EMBL" id="JAJEPU010000002">
    <property type="protein sequence ID" value="MCC2163465.1"/>
    <property type="molecule type" value="Genomic_DNA"/>
</dbReference>
<dbReference type="SUPFAM" id="SSF82171">
    <property type="entry name" value="DPP6 N-terminal domain-like"/>
    <property type="match status" value="1"/>
</dbReference>